<evidence type="ECO:0000313" key="1">
    <source>
        <dbReference type="EMBL" id="AEX63256.1"/>
    </source>
</evidence>
<accession>H2EFJ1</accession>
<sequence>MQKYQKLEPDPKVNIFINSDDYIMTKHFDIHILYDKNTDKIPERKFYDKHHISMNEKNIVTKIPSGSLIHCLEIETGSFKYCRYMFSIFSKIQELNIKFENGKKYPIVSINGKYANLRERCSSCVLM</sequence>
<dbReference type="EMBL" id="JN885999">
    <property type="protein sequence ID" value="AEX63256.1"/>
    <property type="molecule type" value="Genomic_DNA"/>
</dbReference>
<gene>
    <name evidence="1" type="ORF">mv_R1054</name>
</gene>
<protein>
    <submittedName>
        <fullName evidence="1">Uncharacterized protein</fullName>
    </submittedName>
</protein>
<organism evidence="1">
    <name type="scientific">Moumouvirus sp. 'Monve'</name>
    <dbReference type="NCBI Taxonomy" id="1128131"/>
    <lineage>
        <taxon>Viruses</taxon>
        <taxon>Varidnaviria</taxon>
        <taxon>Bamfordvirae</taxon>
        <taxon>Nucleocytoviricota</taxon>
        <taxon>Megaviricetes</taxon>
        <taxon>Imitervirales</taxon>
        <taxon>Mimiviridae</taxon>
        <taxon>Megamimivirinae</taxon>
        <taxon>Moumouvirus</taxon>
    </lineage>
</organism>
<name>H2EFJ1_9VIRU</name>
<reference evidence="1" key="1">
    <citation type="submission" date="2011-10" db="EMBL/GenBank/DDBJ databases">
        <title>Provirophages and transpovirons: unique mobilome of giant viruses.</title>
        <authorList>
            <person name="Desnues C."/>
            <person name="LaScola B."/>
            <person name="Yutin N."/>
            <person name="Fournous G."/>
            <person name="Koonin E."/>
            <person name="Raoult D."/>
        </authorList>
    </citation>
    <scope>NUCLEOTIDE SEQUENCE</scope>
    <source>
        <strain evidence="1">Mv13-mv</strain>
    </source>
</reference>
<proteinExistence type="predicted"/>